<dbReference type="EMBL" id="CVRI01000026">
    <property type="protein sequence ID" value="CRK92344.1"/>
    <property type="molecule type" value="Genomic_DNA"/>
</dbReference>
<reference evidence="1 2" key="1">
    <citation type="submission" date="2015-04" db="EMBL/GenBank/DDBJ databases">
        <authorList>
            <person name="Syromyatnikov M.Y."/>
            <person name="Popov V.N."/>
        </authorList>
    </citation>
    <scope>NUCLEOTIDE SEQUENCE [LARGE SCALE GENOMIC DNA]</scope>
</reference>
<name>A0A1J1HWA3_9DIPT</name>
<keyword evidence="2" id="KW-1185">Reference proteome</keyword>
<dbReference type="AlphaFoldDB" id="A0A1J1HWA3"/>
<dbReference type="Proteomes" id="UP000183832">
    <property type="component" value="Unassembled WGS sequence"/>
</dbReference>
<gene>
    <name evidence="1" type="ORF">CLUMA_CG005936</name>
</gene>
<protein>
    <submittedName>
        <fullName evidence="1">CLUMA_CG005936, isoform A</fullName>
    </submittedName>
</protein>
<evidence type="ECO:0000313" key="1">
    <source>
        <dbReference type="EMBL" id="CRK92344.1"/>
    </source>
</evidence>
<accession>A0A1J1HWA3</accession>
<proteinExistence type="predicted"/>
<organism evidence="1 2">
    <name type="scientific">Clunio marinus</name>
    <dbReference type="NCBI Taxonomy" id="568069"/>
    <lineage>
        <taxon>Eukaryota</taxon>
        <taxon>Metazoa</taxon>
        <taxon>Ecdysozoa</taxon>
        <taxon>Arthropoda</taxon>
        <taxon>Hexapoda</taxon>
        <taxon>Insecta</taxon>
        <taxon>Pterygota</taxon>
        <taxon>Neoptera</taxon>
        <taxon>Endopterygota</taxon>
        <taxon>Diptera</taxon>
        <taxon>Nematocera</taxon>
        <taxon>Chironomoidea</taxon>
        <taxon>Chironomidae</taxon>
        <taxon>Clunio</taxon>
    </lineage>
</organism>
<evidence type="ECO:0000313" key="2">
    <source>
        <dbReference type="Proteomes" id="UP000183832"/>
    </source>
</evidence>
<sequence>MYTLHNPIFRRHMILKFQYNQSVPHIDNPKDRKLLHCCNFEHHMYNCKHRHHNSISH</sequence>